<name>A0ABX1CW30_9FLAO</name>
<dbReference type="Proteomes" id="UP000703674">
    <property type="component" value="Unassembled WGS sequence"/>
</dbReference>
<dbReference type="EMBL" id="JAAVJR010000003">
    <property type="protein sequence ID" value="NJW52474.1"/>
    <property type="molecule type" value="Genomic_DNA"/>
</dbReference>
<evidence type="ECO:0000313" key="2">
    <source>
        <dbReference type="Proteomes" id="UP000703674"/>
    </source>
</evidence>
<proteinExistence type="predicted"/>
<dbReference type="RefSeq" id="WP_168137598.1">
    <property type="nucleotide sequence ID" value="NZ_JAAVJR010000003.1"/>
</dbReference>
<organism evidence="1 2">
    <name type="scientific">Salinimicrobium oceani</name>
    <dbReference type="NCBI Taxonomy" id="2722702"/>
    <lineage>
        <taxon>Bacteria</taxon>
        <taxon>Pseudomonadati</taxon>
        <taxon>Bacteroidota</taxon>
        <taxon>Flavobacteriia</taxon>
        <taxon>Flavobacteriales</taxon>
        <taxon>Flavobacteriaceae</taxon>
        <taxon>Salinimicrobium</taxon>
    </lineage>
</organism>
<evidence type="ECO:0000313" key="1">
    <source>
        <dbReference type="EMBL" id="NJW52474.1"/>
    </source>
</evidence>
<sequence length="199" mass="22053">MIAVITGDIINSRTEKPALWLPTLKKVLQHYGKSPEKWEIFRGDSFQLITAPKNAFLTAIHIKAAIKQNKDLDVRMGIGVGEQDHKADKISESNGTAFVRSGSSFEALKKQNLGIQTGKPQVDEPLNLMFSLALLTANTWSPTVAATILTFIEHPGKSQTEIGSILKRSQSSLSEALKRGGFEEIRNLDDFYRKQMSVL</sequence>
<protein>
    <submittedName>
        <fullName evidence="1">Transcriptional regulator</fullName>
    </submittedName>
</protein>
<comment type="caution">
    <text evidence="1">The sequence shown here is derived from an EMBL/GenBank/DDBJ whole genome shotgun (WGS) entry which is preliminary data.</text>
</comment>
<keyword evidence="2" id="KW-1185">Reference proteome</keyword>
<reference evidence="1 2" key="1">
    <citation type="submission" date="2020-03" db="EMBL/GenBank/DDBJ databases">
        <title>Salinimicrobium sp. nov, isolated from SCS.</title>
        <authorList>
            <person name="Cao W.R."/>
        </authorList>
    </citation>
    <scope>NUCLEOTIDE SEQUENCE [LARGE SCALE GENOMIC DNA]</scope>
    <source>
        <strain evidence="2">J15B91</strain>
    </source>
</reference>
<gene>
    <name evidence="1" type="ORF">HC175_06035</name>
</gene>
<accession>A0ABX1CW30</accession>